<dbReference type="AlphaFoldDB" id="A0A812Q9N0"/>
<evidence type="ECO:0000313" key="2">
    <source>
        <dbReference type="EMBL" id="CAE7369610.1"/>
    </source>
</evidence>
<accession>A0A812Q9N0</accession>
<name>A0A812Q9N0_SYMPI</name>
<organism evidence="2 3">
    <name type="scientific">Symbiodinium pilosum</name>
    <name type="common">Dinoflagellate</name>
    <dbReference type="NCBI Taxonomy" id="2952"/>
    <lineage>
        <taxon>Eukaryota</taxon>
        <taxon>Sar</taxon>
        <taxon>Alveolata</taxon>
        <taxon>Dinophyceae</taxon>
        <taxon>Suessiales</taxon>
        <taxon>Symbiodiniaceae</taxon>
        <taxon>Symbiodinium</taxon>
    </lineage>
</organism>
<reference evidence="2" key="1">
    <citation type="submission" date="2021-02" db="EMBL/GenBank/DDBJ databases">
        <authorList>
            <person name="Dougan E. K."/>
            <person name="Rhodes N."/>
            <person name="Thang M."/>
            <person name="Chan C."/>
        </authorList>
    </citation>
    <scope>NUCLEOTIDE SEQUENCE</scope>
</reference>
<protein>
    <submittedName>
        <fullName evidence="2">Uncharacterized protein</fullName>
    </submittedName>
</protein>
<dbReference type="Proteomes" id="UP000649617">
    <property type="component" value="Unassembled WGS sequence"/>
</dbReference>
<proteinExistence type="predicted"/>
<comment type="caution">
    <text evidence="2">The sequence shown here is derived from an EMBL/GenBank/DDBJ whole genome shotgun (WGS) entry which is preliminary data.</text>
</comment>
<dbReference type="EMBL" id="CAJNIZ010015114">
    <property type="protein sequence ID" value="CAE7369610.1"/>
    <property type="molecule type" value="Genomic_DNA"/>
</dbReference>
<evidence type="ECO:0000256" key="1">
    <source>
        <dbReference type="SAM" id="MobiDB-lite"/>
    </source>
</evidence>
<keyword evidence="3" id="KW-1185">Reference proteome</keyword>
<gene>
    <name evidence="2" type="ORF">SPIL2461_LOCUS8977</name>
</gene>
<feature type="region of interest" description="Disordered" evidence="1">
    <location>
        <begin position="1"/>
        <end position="28"/>
    </location>
</feature>
<evidence type="ECO:0000313" key="3">
    <source>
        <dbReference type="Proteomes" id="UP000649617"/>
    </source>
</evidence>
<sequence length="120" mass="13312">MALAKRLEAGNPVDSSNSAKLPARVDAEEETRMAETAPRMSAWHMQSCSWWLGRSKLLPFRCRGKRHSYYFPAPVIACAGAASMWPRLCVTWSRLEGEGPGRAGEQSLGVILLLLLRLDL</sequence>